<protein>
    <submittedName>
        <fullName evidence="1">37S ribosomal protein S35, mitochondrial</fullName>
    </submittedName>
</protein>
<reference key="2">
    <citation type="submission" date="2011-04" db="EMBL/GenBank/DDBJ databases">
        <title>High-quality genome sequence of Pichia pastoris CBS 7435.</title>
        <authorList>
            <person name="Kueberl A."/>
            <person name="Schneider J."/>
            <person name="Thallinger G.G."/>
            <person name="Anderl I."/>
            <person name="Wibberg D."/>
            <person name="Hajek T."/>
            <person name="Jaenicke S."/>
            <person name="Brinkrolf K."/>
            <person name="Goesmann A."/>
            <person name="Szczepanowski R."/>
            <person name="Puehler A."/>
            <person name="Schwab H."/>
            <person name="Glieder A."/>
            <person name="Pichler H."/>
        </authorList>
    </citation>
    <scope>NUCLEOTIDE SEQUENCE</scope>
    <source>
        <strain>CBS 7435</strain>
    </source>
</reference>
<evidence type="ECO:0000313" key="2">
    <source>
        <dbReference type="Proteomes" id="UP000006853"/>
    </source>
</evidence>
<name>F2QPY0_KOMPC</name>
<dbReference type="InterPro" id="IPR021036">
    <property type="entry name" value="Ribosomal_mS45"/>
</dbReference>
<sequence length="329" mass="37724">MNKSPKVLSGINLTQVRYRRTIAYPSYRTNVFGRKHTKLHKSNLKLAMDQFLGPKNYKGEYYLNKYYYVPQNHQPNYVKPDLERGQSVKVTADSNDDKEAKDSSNFQYKLKVSRQRSLQPFPFNPFCKTNFQISKDLKQKIARDILEVGLSTQEVASKYKLKIPRIEAIVKLYSIEQEWKQNNKIDKDLAKMSETMYKMFPLFEPHLNGENLTEIPIPTKTKNSRFLTIAESEPFGPVEAAKVFGLEPAAETLAKLSEQGEHAAHHMQAKSTSKKNGFLAPVLQGEKSLFKFVEAKAGTVGYRYGTCLRDNKKDRKIGYDASGKMVYLL</sequence>
<reference evidence="1 2" key="1">
    <citation type="journal article" date="2011" name="J. Biotechnol.">
        <title>High-quality genome sequence of Pichia pastoris CBS7435.</title>
        <authorList>
            <person name="Kuberl A."/>
            <person name="Schneider J."/>
            <person name="Thallinger G.G."/>
            <person name="Anderl I."/>
            <person name="Wibberg D."/>
            <person name="Hajek T."/>
            <person name="Jaenicke S."/>
            <person name="Brinkrolf K."/>
            <person name="Goesmann A."/>
            <person name="Szczepanowski R."/>
            <person name="Puhler A."/>
            <person name="Schwab H."/>
            <person name="Glieder A."/>
            <person name="Pichler H."/>
        </authorList>
    </citation>
    <scope>NUCLEOTIDE SEQUENCE [LARGE SCALE GENOMIC DNA]</scope>
    <source>
        <strain evidence="2">ATCC 76273 / CBS 7435 / CECT 11047 / NRRL Y-11430 / Wegner 21-1</strain>
    </source>
</reference>
<proteinExistence type="predicted"/>
<dbReference type="Pfam" id="PF12298">
    <property type="entry name" value="Bot1p"/>
    <property type="match status" value="1"/>
</dbReference>
<dbReference type="GO" id="GO:0005763">
    <property type="term" value="C:mitochondrial small ribosomal subunit"/>
    <property type="evidence" value="ECO:0007669"/>
    <property type="project" value="TreeGrafter"/>
</dbReference>
<keyword evidence="2" id="KW-1185">Reference proteome</keyword>
<dbReference type="HOGENOM" id="CLU_842157_0_0_1"/>
<evidence type="ECO:0000313" key="1">
    <source>
        <dbReference type="EMBL" id="CCA37458.1"/>
    </source>
</evidence>
<keyword evidence="1" id="KW-0687">Ribonucleoprotein</keyword>
<accession>F2QPY0</accession>
<dbReference type="AlphaFoldDB" id="F2QPY0"/>
<gene>
    <name evidence="1" type="primary">MRPS35</name>
    <name evidence="1" type="ordered locus">PP7435_Chr1-1340</name>
</gene>
<organism evidence="1 2">
    <name type="scientific">Komagataella phaffii (strain ATCC 76273 / CBS 7435 / CECT 11047 / NRRL Y-11430 / Wegner 21-1)</name>
    <name type="common">Yeast</name>
    <name type="synonym">Pichia pastoris</name>
    <dbReference type="NCBI Taxonomy" id="981350"/>
    <lineage>
        <taxon>Eukaryota</taxon>
        <taxon>Fungi</taxon>
        <taxon>Dikarya</taxon>
        <taxon>Ascomycota</taxon>
        <taxon>Saccharomycotina</taxon>
        <taxon>Pichiomycetes</taxon>
        <taxon>Pichiales</taxon>
        <taxon>Pichiaceae</taxon>
        <taxon>Komagataella</taxon>
    </lineage>
</organism>
<dbReference type="PANTHER" id="PTHR28158">
    <property type="entry name" value="37S RIBOSOMAL PROTEIN S35, MITOCHONDRIAL"/>
    <property type="match status" value="1"/>
</dbReference>
<dbReference type="GO" id="GO:0032543">
    <property type="term" value="P:mitochondrial translation"/>
    <property type="evidence" value="ECO:0007669"/>
    <property type="project" value="TreeGrafter"/>
</dbReference>
<dbReference type="PANTHER" id="PTHR28158:SF1">
    <property type="entry name" value="SMALL RIBOSOMAL SUBUNIT PROTEIN MS45"/>
    <property type="match status" value="1"/>
</dbReference>
<keyword evidence="1" id="KW-0689">Ribosomal protein</keyword>
<reference evidence="1 2" key="3">
    <citation type="journal article" date="2016" name="FEMS Yeast Res.">
        <title>Curation of the genome annotation of Pichia pastoris (Komagataella phaffii) CBS7435 from gene level to protein function.</title>
        <authorList>
            <person name="Valli M."/>
            <person name="Tatto N.E."/>
            <person name="Peymann A."/>
            <person name="Gruber C."/>
            <person name="Landes N."/>
            <person name="Ekker H."/>
            <person name="Thallinger G.G."/>
            <person name="Mattanovich D."/>
            <person name="Gasser B."/>
            <person name="Graf A.B."/>
        </authorList>
    </citation>
    <scope>GENOME REANNOTATION</scope>
    <source>
        <strain evidence="1 2">ATCC 76273 / CBS 7435 / CECT 11047 / NRRL Y-11430 / Wegner 21-1</strain>
    </source>
</reference>
<dbReference type="EMBL" id="FR839628">
    <property type="protein sequence ID" value="CCA37458.1"/>
    <property type="molecule type" value="Genomic_DNA"/>
</dbReference>
<dbReference type="Proteomes" id="UP000006853">
    <property type="component" value="Chromosome 1"/>
</dbReference>
<dbReference type="GO" id="GO:0003735">
    <property type="term" value="F:structural constituent of ribosome"/>
    <property type="evidence" value="ECO:0007669"/>
    <property type="project" value="TreeGrafter"/>
</dbReference>